<evidence type="ECO:0000313" key="3">
    <source>
        <dbReference type="Proteomes" id="UP000075886"/>
    </source>
</evidence>
<sequence length="117" mass="13301">MTNLCVYVGLLLSLLVATGEAHLNLYLNEIEVQRLLVRCQRARVPALDHERRSLAGIVRQEVPPKPIVKTVSALGSPCKTDLFSPPIVQEIKRETTQKDNVRCRDFTRQYQMSLQLT</sequence>
<feature type="signal peptide" evidence="1">
    <location>
        <begin position="1"/>
        <end position="21"/>
    </location>
</feature>
<organism evidence="2 3">
    <name type="scientific">Anopheles farauti</name>
    <dbReference type="NCBI Taxonomy" id="69004"/>
    <lineage>
        <taxon>Eukaryota</taxon>
        <taxon>Metazoa</taxon>
        <taxon>Ecdysozoa</taxon>
        <taxon>Arthropoda</taxon>
        <taxon>Hexapoda</taxon>
        <taxon>Insecta</taxon>
        <taxon>Pterygota</taxon>
        <taxon>Neoptera</taxon>
        <taxon>Endopterygota</taxon>
        <taxon>Diptera</taxon>
        <taxon>Nematocera</taxon>
        <taxon>Culicoidea</taxon>
        <taxon>Culicidae</taxon>
        <taxon>Anophelinae</taxon>
        <taxon>Anopheles</taxon>
    </lineage>
</organism>
<dbReference type="VEuPathDB" id="VectorBase:AFAF019539"/>
<feature type="chain" id="PRO_5008133658" evidence="1">
    <location>
        <begin position="22"/>
        <end position="117"/>
    </location>
</feature>
<dbReference type="AlphaFoldDB" id="A0A182QYP5"/>
<evidence type="ECO:0000313" key="2">
    <source>
        <dbReference type="EnsemblMetazoa" id="AFAF019539-PA"/>
    </source>
</evidence>
<dbReference type="EMBL" id="AXCN02000795">
    <property type="status" value="NOT_ANNOTATED_CDS"/>
    <property type="molecule type" value="Genomic_DNA"/>
</dbReference>
<name>A0A182QYP5_9DIPT</name>
<reference evidence="3" key="1">
    <citation type="submission" date="2014-01" db="EMBL/GenBank/DDBJ databases">
        <title>The Genome Sequence of Anopheles farauti FAR1 (V2).</title>
        <authorList>
            <consortium name="The Broad Institute Genomics Platform"/>
            <person name="Neafsey D.E."/>
            <person name="Besansky N."/>
            <person name="Howell P."/>
            <person name="Walton C."/>
            <person name="Young S.K."/>
            <person name="Zeng Q."/>
            <person name="Gargeya S."/>
            <person name="Fitzgerald M."/>
            <person name="Haas B."/>
            <person name="Abouelleil A."/>
            <person name="Allen A.W."/>
            <person name="Alvarado L."/>
            <person name="Arachchi H.M."/>
            <person name="Berlin A.M."/>
            <person name="Chapman S.B."/>
            <person name="Gainer-Dewar J."/>
            <person name="Goldberg J."/>
            <person name="Griggs A."/>
            <person name="Gujja S."/>
            <person name="Hansen M."/>
            <person name="Howarth C."/>
            <person name="Imamovic A."/>
            <person name="Ireland A."/>
            <person name="Larimer J."/>
            <person name="McCowan C."/>
            <person name="Murphy C."/>
            <person name="Pearson M."/>
            <person name="Poon T.W."/>
            <person name="Priest M."/>
            <person name="Roberts A."/>
            <person name="Saif S."/>
            <person name="Shea T."/>
            <person name="Sisk P."/>
            <person name="Sykes S."/>
            <person name="Wortman J."/>
            <person name="Nusbaum C."/>
            <person name="Birren B."/>
        </authorList>
    </citation>
    <scope>NUCLEOTIDE SEQUENCE [LARGE SCALE GENOMIC DNA]</scope>
    <source>
        <strain evidence="3">FAR1</strain>
    </source>
</reference>
<dbReference type="EnsemblMetazoa" id="AFAF019539-RA">
    <property type="protein sequence ID" value="AFAF019539-PA"/>
    <property type="gene ID" value="AFAF019539"/>
</dbReference>
<keyword evidence="1" id="KW-0732">Signal</keyword>
<keyword evidence="3" id="KW-1185">Reference proteome</keyword>
<protein>
    <submittedName>
        <fullName evidence="2">Uncharacterized protein</fullName>
    </submittedName>
</protein>
<proteinExistence type="predicted"/>
<accession>A0A182QYP5</accession>
<evidence type="ECO:0000256" key="1">
    <source>
        <dbReference type="SAM" id="SignalP"/>
    </source>
</evidence>
<reference evidence="2" key="2">
    <citation type="submission" date="2020-05" db="UniProtKB">
        <authorList>
            <consortium name="EnsemblMetazoa"/>
        </authorList>
    </citation>
    <scope>IDENTIFICATION</scope>
    <source>
        <strain evidence="2">FAR1</strain>
    </source>
</reference>
<dbReference type="Proteomes" id="UP000075886">
    <property type="component" value="Unassembled WGS sequence"/>
</dbReference>